<accession>A0A0B4DTP9</accession>
<gene>
    <name evidence="1" type="ORF">RM50_07330</name>
</gene>
<organism evidence="1 2">
    <name type="scientific">Pseudarthrobacter phenanthrenivorans</name>
    <name type="common">Arthrobacter phenanthrenivorans</name>
    <dbReference type="NCBI Taxonomy" id="361575"/>
    <lineage>
        <taxon>Bacteria</taxon>
        <taxon>Bacillati</taxon>
        <taxon>Actinomycetota</taxon>
        <taxon>Actinomycetes</taxon>
        <taxon>Micrococcales</taxon>
        <taxon>Micrococcaceae</taxon>
        <taxon>Pseudarthrobacter</taxon>
    </lineage>
</organism>
<dbReference type="EMBL" id="JWTB01000013">
    <property type="protein sequence ID" value="KIC67805.1"/>
    <property type="molecule type" value="Genomic_DNA"/>
</dbReference>
<sequence>MAKGYAQDLSGMGRPISLGAFLAKAWGGVAGALGPRCPYRVGDTVIGDDPFSGRREGVVVWQDRRSVGVKTAYGIFFFDHRLVRPLD</sequence>
<name>A0A0B4DTP9_PSEPS</name>
<comment type="caution">
    <text evidence="1">The sequence shown here is derived from an EMBL/GenBank/DDBJ whole genome shotgun (WGS) entry which is preliminary data.</text>
</comment>
<protein>
    <submittedName>
        <fullName evidence="1">Uncharacterized protein</fullName>
    </submittedName>
</protein>
<dbReference type="AlphaFoldDB" id="A0A0B4DTP9"/>
<dbReference type="RefSeq" id="WP_043451308.1">
    <property type="nucleotide sequence ID" value="NZ_JBFBKS010000009.1"/>
</dbReference>
<dbReference type="Proteomes" id="UP000031196">
    <property type="component" value="Unassembled WGS sequence"/>
</dbReference>
<dbReference type="OrthoDB" id="4947039at2"/>
<proteinExistence type="predicted"/>
<evidence type="ECO:0000313" key="2">
    <source>
        <dbReference type="Proteomes" id="UP000031196"/>
    </source>
</evidence>
<evidence type="ECO:0000313" key="1">
    <source>
        <dbReference type="EMBL" id="KIC67805.1"/>
    </source>
</evidence>
<reference evidence="1 2" key="1">
    <citation type="submission" date="2014-12" db="EMBL/GenBank/DDBJ databases">
        <title>Genome sequencing of Arthrobacter phenanthrenivorans SWC37.</title>
        <authorList>
            <person name="Tan P.W."/>
            <person name="Chan K.-G."/>
        </authorList>
    </citation>
    <scope>NUCLEOTIDE SEQUENCE [LARGE SCALE GENOMIC DNA]</scope>
    <source>
        <strain evidence="1 2">SWC37</strain>
    </source>
</reference>